<dbReference type="InterPro" id="IPR036890">
    <property type="entry name" value="HATPase_C_sf"/>
</dbReference>
<dbReference type="GO" id="GO:0005886">
    <property type="term" value="C:plasma membrane"/>
    <property type="evidence" value="ECO:0007669"/>
    <property type="project" value="TreeGrafter"/>
</dbReference>
<name>A0A0M0I5U5_9VIBR</name>
<dbReference type="Pfam" id="PF02518">
    <property type="entry name" value="HATPase_c"/>
    <property type="match status" value="1"/>
</dbReference>
<evidence type="ECO:0000256" key="8">
    <source>
        <dbReference type="ARBA" id="ARBA00022777"/>
    </source>
</evidence>
<keyword evidence="9" id="KW-0067">ATP-binding</keyword>
<dbReference type="EMBL" id="LHPI01000001">
    <property type="protein sequence ID" value="KOO09298.1"/>
    <property type="molecule type" value="Genomic_DNA"/>
</dbReference>
<evidence type="ECO:0000256" key="11">
    <source>
        <dbReference type="ARBA" id="ARBA00023012"/>
    </source>
</evidence>
<dbReference type="CDD" id="cd00082">
    <property type="entry name" value="HisKA"/>
    <property type="match status" value="1"/>
</dbReference>
<dbReference type="STRING" id="171383.AKJ31_02775"/>
<dbReference type="EC" id="2.7.13.3" evidence="3"/>
<dbReference type="InterPro" id="IPR003594">
    <property type="entry name" value="HATPase_dom"/>
</dbReference>
<dbReference type="PANTHER" id="PTHR45436">
    <property type="entry name" value="SENSOR HISTIDINE KINASE YKOH"/>
    <property type="match status" value="1"/>
</dbReference>
<dbReference type="InterPro" id="IPR004358">
    <property type="entry name" value="Sig_transdc_His_kin-like_C"/>
</dbReference>
<protein>
    <recommendedName>
        <fullName evidence="3">histidine kinase</fullName>
        <ecNumber evidence="3">2.7.13.3</ecNumber>
    </recommendedName>
</protein>
<dbReference type="PRINTS" id="PR00344">
    <property type="entry name" value="BCTRLSENSOR"/>
</dbReference>
<keyword evidence="6 14" id="KW-0812">Transmembrane</keyword>
<evidence type="ECO:0000256" key="14">
    <source>
        <dbReference type="SAM" id="Phobius"/>
    </source>
</evidence>
<dbReference type="GO" id="GO:0005524">
    <property type="term" value="F:ATP binding"/>
    <property type="evidence" value="ECO:0007669"/>
    <property type="project" value="UniProtKB-KW"/>
</dbReference>
<evidence type="ECO:0000256" key="9">
    <source>
        <dbReference type="ARBA" id="ARBA00022840"/>
    </source>
</evidence>
<comment type="catalytic activity">
    <reaction evidence="1">
        <text>ATP + protein L-histidine = ADP + protein N-phospho-L-histidine.</text>
        <dbReference type="EC" id="2.7.13.3"/>
    </reaction>
</comment>
<evidence type="ECO:0000256" key="13">
    <source>
        <dbReference type="SAM" id="Coils"/>
    </source>
</evidence>
<dbReference type="GO" id="GO:0000155">
    <property type="term" value="F:phosphorelay sensor kinase activity"/>
    <property type="evidence" value="ECO:0007669"/>
    <property type="project" value="InterPro"/>
</dbReference>
<dbReference type="InterPro" id="IPR036097">
    <property type="entry name" value="HisK_dim/P_sf"/>
</dbReference>
<dbReference type="Proteomes" id="UP000037530">
    <property type="component" value="Unassembled WGS sequence"/>
</dbReference>
<evidence type="ECO:0000256" key="7">
    <source>
        <dbReference type="ARBA" id="ARBA00022741"/>
    </source>
</evidence>
<dbReference type="Gene3D" id="1.10.287.130">
    <property type="match status" value="1"/>
</dbReference>
<evidence type="ECO:0000256" key="4">
    <source>
        <dbReference type="ARBA" id="ARBA00022553"/>
    </source>
</evidence>
<keyword evidence="7" id="KW-0547">Nucleotide-binding</keyword>
<feature type="coiled-coil region" evidence="13">
    <location>
        <begin position="267"/>
        <end position="301"/>
    </location>
</feature>
<sequence>MKNNVPFSIKRRLIGVVMILTLTMVSLALLFSAMSTKHETQEVYDARLGQTAKLLLLTTSSFESQLSKASIQSQFEAWMQKIRQLSDSDDDPTEYGHPYENNIVFQLYKNNALVWSSRKDAGVLSPSPEFSGFGDREVDGREWRIFQLHSTDSEFVLVAEKHSIRQEIINEVVLSAILPQMILFPLFIVILIYFIGKSFRPISELRLAISQRSIEKLDRIYVSNQTLELSPLVDTLNQLLEQLEMAWQRERQFTRMAAHEIKTPLTILRLNAENALHSQDKEQLEQDLSNLLKGIDRTDRVLHQLLTLAKVDSITNLEKQEVVLNNVLQSTLSDLAQLALRNDQHLSLEGDTCSIQGDAFLLGLLFRNLIDNAIRYSGNGSNIDVHLVASDYWYEVFISDTGQNISDEAREKLFDSFYRANTEKGDGAGLGMSIARDIAQLHNATLELMPREDNRNTFRIRFKR</sequence>
<evidence type="ECO:0000313" key="17">
    <source>
        <dbReference type="Proteomes" id="UP000037530"/>
    </source>
</evidence>
<keyword evidence="11" id="KW-0902">Two-component regulatory system</keyword>
<reference evidence="17" key="1">
    <citation type="submission" date="2015-08" db="EMBL/GenBank/DDBJ databases">
        <title>Vibrio galatheae sp. nov., a novel member of the Vibrionaceae family isolated from the Solomon Islands.</title>
        <authorList>
            <person name="Giubergia S."/>
            <person name="Machado H."/>
            <person name="Mateiu R.V."/>
            <person name="Gram L."/>
        </authorList>
    </citation>
    <scope>NUCLEOTIDE SEQUENCE [LARGE SCALE GENOMIC DNA]</scope>
    <source>
        <strain evidence="17">DSM 19134</strain>
    </source>
</reference>
<evidence type="ECO:0000256" key="2">
    <source>
        <dbReference type="ARBA" id="ARBA00004141"/>
    </source>
</evidence>
<evidence type="ECO:0000256" key="1">
    <source>
        <dbReference type="ARBA" id="ARBA00000085"/>
    </source>
</evidence>
<dbReference type="OrthoDB" id="9809766at2"/>
<evidence type="ECO:0000256" key="3">
    <source>
        <dbReference type="ARBA" id="ARBA00012438"/>
    </source>
</evidence>
<gene>
    <name evidence="16" type="ORF">AKJ31_02775</name>
</gene>
<proteinExistence type="predicted"/>
<feature type="transmembrane region" description="Helical" evidence="14">
    <location>
        <begin position="172"/>
        <end position="196"/>
    </location>
</feature>
<evidence type="ECO:0000256" key="10">
    <source>
        <dbReference type="ARBA" id="ARBA00022989"/>
    </source>
</evidence>
<evidence type="ECO:0000256" key="5">
    <source>
        <dbReference type="ARBA" id="ARBA00022679"/>
    </source>
</evidence>
<dbReference type="InterPro" id="IPR050428">
    <property type="entry name" value="TCS_sensor_his_kinase"/>
</dbReference>
<feature type="transmembrane region" description="Helical" evidence="14">
    <location>
        <begin position="12"/>
        <end position="34"/>
    </location>
</feature>
<keyword evidence="12 14" id="KW-0472">Membrane</keyword>
<comment type="subcellular location">
    <subcellularLocation>
        <location evidence="2">Membrane</location>
        <topology evidence="2">Multi-pass membrane protein</topology>
    </subcellularLocation>
</comment>
<feature type="domain" description="Histidine kinase" evidence="15">
    <location>
        <begin position="256"/>
        <end position="464"/>
    </location>
</feature>
<dbReference type="PANTHER" id="PTHR45436:SF14">
    <property type="entry name" value="SENSOR PROTEIN QSEC"/>
    <property type="match status" value="1"/>
</dbReference>
<evidence type="ECO:0000256" key="12">
    <source>
        <dbReference type="ARBA" id="ARBA00023136"/>
    </source>
</evidence>
<dbReference type="PROSITE" id="PS50109">
    <property type="entry name" value="HIS_KIN"/>
    <property type="match status" value="1"/>
</dbReference>
<dbReference type="Gene3D" id="3.30.565.10">
    <property type="entry name" value="Histidine kinase-like ATPase, C-terminal domain"/>
    <property type="match status" value="1"/>
</dbReference>
<dbReference type="AlphaFoldDB" id="A0A0M0I5U5"/>
<dbReference type="SMART" id="SM00388">
    <property type="entry name" value="HisKA"/>
    <property type="match status" value="1"/>
</dbReference>
<dbReference type="SUPFAM" id="SSF55874">
    <property type="entry name" value="ATPase domain of HSP90 chaperone/DNA topoisomerase II/histidine kinase"/>
    <property type="match status" value="1"/>
</dbReference>
<keyword evidence="10 14" id="KW-1133">Transmembrane helix</keyword>
<keyword evidence="17" id="KW-1185">Reference proteome</keyword>
<keyword evidence="13" id="KW-0175">Coiled coil</keyword>
<keyword evidence="5" id="KW-0808">Transferase</keyword>
<dbReference type="InterPro" id="IPR005467">
    <property type="entry name" value="His_kinase_dom"/>
</dbReference>
<organism evidence="16 17">
    <name type="scientific">Vibrio hepatarius</name>
    <dbReference type="NCBI Taxonomy" id="171383"/>
    <lineage>
        <taxon>Bacteria</taxon>
        <taxon>Pseudomonadati</taxon>
        <taxon>Pseudomonadota</taxon>
        <taxon>Gammaproteobacteria</taxon>
        <taxon>Vibrionales</taxon>
        <taxon>Vibrionaceae</taxon>
        <taxon>Vibrio</taxon>
        <taxon>Vibrio oreintalis group</taxon>
    </lineage>
</organism>
<dbReference type="Pfam" id="PF00512">
    <property type="entry name" value="HisKA"/>
    <property type="match status" value="1"/>
</dbReference>
<keyword evidence="8 16" id="KW-0418">Kinase</keyword>
<evidence type="ECO:0000256" key="6">
    <source>
        <dbReference type="ARBA" id="ARBA00022692"/>
    </source>
</evidence>
<keyword evidence="4" id="KW-0597">Phosphoprotein</keyword>
<dbReference type="RefSeq" id="WP_053407558.1">
    <property type="nucleotide sequence ID" value="NZ_LHPI01000001.1"/>
</dbReference>
<comment type="caution">
    <text evidence="16">The sequence shown here is derived from an EMBL/GenBank/DDBJ whole genome shotgun (WGS) entry which is preliminary data.</text>
</comment>
<dbReference type="InterPro" id="IPR003661">
    <property type="entry name" value="HisK_dim/P_dom"/>
</dbReference>
<dbReference type="SUPFAM" id="SSF47384">
    <property type="entry name" value="Homodimeric domain of signal transducing histidine kinase"/>
    <property type="match status" value="1"/>
</dbReference>
<evidence type="ECO:0000259" key="15">
    <source>
        <dbReference type="PROSITE" id="PS50109"/>
    </source>
</evidence>
<evidence type="ECO:0000313" key="16">
    <source>
        <dbReference type="EMBL" id="KOO09298.1"/>
    </source>
</evidence>
<dbReference type="CDD" id="cd00075">
    <property type="entry name" value="HATPase"/>
    <property type="match status" value="1"/>
</dbReference>
<dbReference type="PATRIC" id="fig|171383.3.peg.567"/>
<dbReference type="SMART" id="SM00387">
    <property type="entry name" value="HATPase_c"/>
    <property type="match status" value="1"/>
</dbReference>
<accession>A0A0M0I5U5</accession>